<dbReference type="PANTHER" id="PTHR45947">
    <property type="entry name" value="SULFOQUINOVOSYL TRANSFERASE SQD2"/>
    <property type="match status" value="1"/>
</dbReference>
<dbReference type="OrthoDB" id="132546at2157"/>
<feature type="domain" description="Glycosyltransferase subfamily 4-like N-terminal" evidence="2">
    <location>
        <begin position="14"/>
        <end position="183"/>
    </location>
</feature>
<accession>A0A8T8K405</accession>
<organism evidence="3 4">
    <name type="scientific">Methanobacterium alkalithermotolerans</name>
    <dbReference type="NCBI Taxonomy" id="2731220"/>
    <lineage>
        <taxon>Archaea</taxon>
        <taxon>Methanobacteriati</taxon>
        <taxon>Methanobacteriota</taxon>
        <taxon>Methanomada group</taxon>
        <taxon>Methanobacteria</taxon>
        <taxon>Methanobacteriales</taxon>
        <taxon>Methanobacteriaceae</taxon>
        <taxon>Methanobacterium</taxon>
    </lineage>
</organism>
<dbReference type="SUPFAM" id="SSF53756">
    <property type="entry name" value="UDP-Glycosyltransferase/glycogen phosphorylase"/>
    <property type="match status" value="1"/>
</dbReference>
<dbReference type="AlphaFoldDB" id="A0A8T8K405"/>
<dbReference type="Pfam" id="PF00534">
    <property type="entry name" value="Glycos_transf_1"/>
    <property type="match status" value="1"/>
</dbReference>
<evidence type="ECO:0000313" key="3">
    <source>
        <dbReference type="EMBL" id="QUH22622.1"/>
    </source>
</evidence>
<dbReference type="InterPro" id="IPR001296">
    <property type="entry name" value="Glyco_trans_1"/>
</dbReference>
<feature type="domain" description="Glycosyl transferase family 1" evidence="1">
    <location>
        <begin position="190"/>
        <end position="342"/>
    </location>
</feature>
<name>A0A8T8K405_9EURY</name>
<dbReference type="Pfam" id="PF13439">
    <property type="entry name" value="Glyco_transf_4"/>
    <property type="match status" value="1"/>
</dbReference>
<dbReference type="PANTHER" id="PTHR45947:SF3">
    <property type="entry name" value="SULFOQUINOVOSYL TRANSFERASE SQD2"/>
    <property type="match status" value="1"/>
</dbReference>
<dbReference type="InterPro" id="IPR028098">
    <property type="entry name" value="Glyco_trans_4-like_N"/>
</dbReference>
<dbReference type="Gene3D" id="3.40.50.2000">
    <property type="entry name" value="Glycogen Phosphorylase B"/>
    <property type="match status" value="2"/>
</dbReference>
<dbReference type="GeneID" id="64819494"/>
<proteinExistence type="predicted"/>
<keyword evidence="4" id="KW-1185">Reference proteome</keyword>
<protein>
    <submittedName>
        <fullName evidence="3">Glycosyltransferase family 4 protein</fullName>
    </submittedName>
</protein>
<reference evidence="3" key="1">
    <citation type="submission" date="2020-07" db="EMBL/GenBank/DDBJ databases">
        <title>Methanobacterium. sp. MethCan genome.</title>
        <authorList>
            <person name="Postec A."/>
            <person name="Quemeneur M."/>
        </authorList>
    </citation>
    <scope>NUCLEOTIDE SEQUENCE</scope>
    <source>
        <strain evidence="3">MethCAN</strain>
    </source>
</reference>
<dbReference type="CDD" id="cd03801">
    <property type="entry name" value="GT4_PimA-like"/>
    <property type="match status" value="1"/>
</dbReference>
<evidence type="ECO:0000313" key="4">
    <source>
        <dbReference type="Proteomes" id="UP000681041"/>
    </source>
</evidence>
<evidence type="ECO:0000259" key="1">
    <source>
        <dbReference type="Pfam" id="PF00534"/>
    </source>
</evidence>
<dbReference type="KEGG" id="meme:HYG87_01980"/>
<sequence>MKILLINFMETTYPGGINKAVREIANNLSKNHEVTVLQSNPFNLSSEENYEEFNIIRVSSWLEKYTYGLNPEFAIYLKKHFHELNPDIIHIHGYTTLFSIEAIHIIKKMNKKAPIILSPHYSIFSRNTFAGKYFSGIYNQLIGKRSIKKADIIIASSNFEADNLKKYLNVPEEKIKIITHGINNFNPVHNKKKEGLINLLYVGYLLELKGVQYILEAMNELINKKKVPVCLRIVGEGPYRDKLKKIADELDLNEFIIWEGFIQNSNMEKLLEYYKKADILLLLSQSENYGIVVIESLAMGTPAIVTKRTALKEFLDEPGCFGVEYPPNPKVVADLILEIYKTDVNVGPLSEKIRTWCQVVKEYENLYIDVLKDKERI</sequence>
<dbReference type="InterPro" id="IPR050194">
    <property type="entry name" value="Glycosyltransferase_grp1"/>
</dbReference>
<dbReference type="GO" id="GO:0016757">
    <property type="term" value="F:glycosyltransferase activity"/>
    <property type="evidence" value="ECO:0007669"/>
    <property type="project" value="InterPro"/>
</dbReference>
<gene>
    <name evidence="3" type="ORF">HYG87_01980</name>
</gene>
<dbReference type="RefSeq" id="WP_211533566.1">
    <property type="nucleotide sequence ID" value="NZ_CP058560.1"/>
</dbReference>
<dbReference type="EMBL" id="CP058560">
    <property type="protein sequence ID" value="QUH22622.1"/>
    <property type="molecule type" value="Genomic_DNA"/>
</dbReference>
<evidence type="ECO:0000259" key="2">
    <source>
        <dbReference type="Pfam" id="PF13439"/>
    </source>
</evidence>
<dbReference type="Proteomes" id="UP000681041">
    <property type="component" value="Chromosome"/>
</dbReference>